<accession>A0A919BD50</accession>
<evidence type="ECO:0000313" key="2">
    <source>
        <dbReference type="EMBL" id="GHF83779.1"/>
    </source>
</evidence>
<dbReference type="RefSeq" id="WP_189767677.1">
    <property type="nucleotide sequence ID" value="NZ_BNCK01000002.1"/>
</dbReference>
<feature type="compositionally biased region" description="Polar residues" evidence="1">
    <location>
        <begin position="26"/>
        <end position="40"/>
    </location>
</feature>
<reference evidence="2" key="2">
    <citation type="submission" date="2020-09" db="EMBL/GenBank/DDBJ databases">
        <authorList>
            <person name="Sun Q."/>
            <person name="Kim S."/>
        </authorList>
    </citation>
    <scope>NUCLEOTIDE SEQUENCE</scope>
    <source>
        <strain evidence="2">KCTC 42731</strain>
    </source>
</reference>
<feature type="region of interest" description="Disordered" evidence="1">
    <location>
        <begin position="26"/>
        <end position="46"/>
    </location>
</feature>
<protein>
    <submittedName>
        <fullName evidence="2">Uncharacterized protein</fullName>
    </submittedName>
</protein>
<dbReference type="EMBL" id="BNCK01000002">
    <property type="protein sequence ID" value="GHF83779.1"/>
    <property type="molecule type" value="Genomic_DNA"/>
</dbReference>
<organism evidence="2 3">
    <name type="scientific">Thalassotalea marina</name>
    <dbReference type="NCBI Taxonomy" id="1673741"/>
    <lineage>
        <taxon>Bacteria</taxon>
        <taxon>Pseudomonadati</taxon>
        <taxon>Pseudomonadota</taxon>
        <taxon>Gammaproteobacteria</taxon>
        <taxon>Alteromonadales</taxon>
        <taxon>Colwelliaceae</taxon>
        <taxon>Thalassotalea</taxon>
    </lineage>
</organism>
<proteinExistence type="predicted"/>
<comment type="caution">
    <text evidence="2">The sequence shown here is derived from an EMBL/GenBank/DDBJ whole genome shotgun (WGS) entry which is preliminary data.</text>
</comment>
<evidence type="ECO:0000313" key="3">
    <source>
        <dbReference type="Proteomes" id="UP000623842"/>
    </source>
</evidence>
<dbReference type="AlphaFoldDB" id="A0A919BD50"/>
<keyword evidence="3" id="KW-1185">Reference proteome</keyword>
<evidence type="ECO:0000256" key="1">
    <source>
        <dbReference type="SAM" id="MobiDB-lite"/>
    </source>
</evidence>
<reference evidence="2" key="1">
    <citation type="journal article" date="2014" name="Int. J. Syst. Evol. Microbiol.">
        <title>Complete genome sequence of Corynebacterium casei LMG S-19264T (=DSM 44701T), isolated from a smear-ripened cheese.</title>
        <authorList>
            <consortium name="US DOE Joint Genome Institute (JGI-PGF)"/>
            <person name="Walter F."/>
            <person name="Albersmeier A."/>
            <person name="Kalinowski J."/>
            <person name="Ruckert C."/>
        </authorList>
    </citation>
    <scope>NUCLEOTIDE SEQUENCE</scope>
    <source>
        <strain evidence="2">KCTC 42731</strain>
    </source>
</reference>
<sequence>MIHNNLINYQSFNLTNNESAIGIKSTSPLEESTVNKTSNEQADKKPADIHLSDRSTRLNALSNEFFKGGLTMVNIDKLVERAYEYGLINQHEFAKLSKSSNVNKTENAELDEQTKTQSLAQYLADFSKKIQKVNEEAEEDKKQQAKVLSDSALAARAILIDVEKAKASESFQQDLQTARDNLKTIIDSESFSKMSVKDRTGLTQSVKALDVVQQLSPQRLTNNKVNQYLQVFNR</sequence>
<name>A0A919BD50_9GAMM</name>
<gene>
    <name evidence="2" type="ORF">GCM10017161_08850</name>
</gene>
<dbReference type="Proteomes" id="UP000623842">
    <property type="component" value="Unassembled WGS sequence"/>
</dbReference>